<reference evidence="2 3" key="1">
    <citation type="submission" date="2019-05" db="EMBL/GenBank/DDBJ databases">
        <authorList>
            <person name="Zhou X."/>
        </authorList>
    </citation>
    <scope>NUCLEOTIDE SEQUENCE [LARGE SCALE GENOMIC DNA]</scope>
    <source>
        <strain evidence="2 3">DSM 432</strain>
    </source>
</reference>
<gene>
    <name evidence="2" type="ORF">FBQ73_17750</name>
</gene>
<dbReference type="GeneID" id="95775301"/>
<dbReference type="RefSeq" id="WP_138400836.1">
    <property type="nucleotide sequence ID" value="NZ_JBAFVI010000006.1"/>
</dbReference>
<comment type="caution">
    <text evidence="2">The sequence shown here is derived from an EMBL/GenBank/DDBJ whole genome shotgun (WGS) entry which is preliminary data.</text>
</comment>
<evidence type="ECO:0000313" key="2">
    <source>
        <dbReference type="EMBL" id="TLX41322.1"/>
    </source>
</evidence>
<dbReference type="Pfam" id="PF18480">
    <property type="entry name" value="DUF5615"/>
    <property type="match status" value="1"/>
</dbReference>
<dbReference type="InterPro" id="IPR041049">
    <property type="entry name" value="DUF5615"/>
</dbReference>
<protein>
    <submittedName>
        <fullName evidence="2">Toxin-antitoxin system, toxin component, PIN family protein</fullName>
    </submittedName>
</protein>
<proteinExistence type="predicted"/>
<feature type="domain" description="DUF5615" evidence="1">
    <location>
        <begin position="1"/>
        <end position="100"/>
    </location>
</feature>
<dbReference type="OrthoDB" id="7363756at2"/>
<sequence>MKFLIDECLHTSLAAVAQARGHDAMHVTWLGLGGESDWNLMPRIVAEDFTFVTNNARDFRKLYAKQELHAGLVIIVPQVVPARQRELFDALLEALPAEQVLINEAIEIVEEAGAVILRRYALPG</sequence>
<dbReference type="AlphaFoldDB" id="A0A6C1KB41"/>
<dbReference type="Proteomes" id="UP000305131">
    <property type="component" value="Unassembled WGS sequence"/>
</dbReference>
<dbReference type="EMBL" id="VAUP01000037">
    <property type="protein sequence ID" value="TLX41322.1"/>
    <property type="molecule type" value="Genomic_DNA"/>
</dbReference>
<accession>A0A6C1KB41</accession>
<evidence type="ECO:0000313" key="3">
    <source>
        <dbReference type="Proteomes" id="UP000305131"/>
    </source>
</evidence>
<organism evidence="2 3">
    <name type="scientific">Xanthobacter autotrophicus</name>
    <dbReference type="NCBI Taxonomy" id="280"/>
    <lineage>
        <taxon>Bacteria</taxon>
        <taxon>Pseudomonadati</taxon>
        <taxon>Pseudomonadota</taxon>
        <taxon>Alphaproteobacteria</taxon>
        <taxon>Hyphomicrobiales</taxon>
        <taxon>Xanthobacteraceae</taxon>
        <taxon>Xanthobacter</taxon>
    </lineage>
</organism>
<evidence type="ECO:0000259" key="1">
    <source>
        <dbReference type="Pfam" id="PF18480"/>
    </source>
</evidence>
<name>A0A6C1KB41_XANAU</name>